<gene>
    <name evidence="1" type="ORF">TRFO_03478</name>
</gene>
<accession>A0A1J4KQ71</accession>
<dbReference type="Proteomes" id="UP000179807">
    <property type="component" value="Unassembled WGS sequence"/>
</dbReference>
<dbReference type="InterPro" id="IPR005301">
    <property type="entry name" value="MOB_kinase_act_fam"/>
</dbReference>
<dbReference type="InterPro" id="IPR036703">
    <property type="entry name" value="MOB_kinase_act_sf"/>
</dbReference>
<dbReference type="VEuPathDB" id="TrichDB:TRFO_03478"/>
<dbReference type="PANTHER" id="PTHR22599">
    <property type="entry name" value="MPS ONE BINDER KINASE ACTIVATOR-LIKE MOB"/>
    <property type="match status" value="1"/>
</dbReference>
<dbReference type="RefSeq" id="XP_068366192.1">
    <property type="nucleotide sequence ID" value="XM_068491320.1"/>
</dbReference>
<evidence type="ECO:0000313" key="2">
    <source>
        <dbReference type="Proteomes" id="UP000179807"/>
    </source>
</evidence>
<dbReference type="SUPFAM" id="SSF101152">
    <property type="entry name" value="Mob1/phocein"/>
    <property type="match status" value="1"/>
</dbReference>
<organism evidence="1 2">
    <name type="scientific">Tritrichomonas foetus</name>
    <dbReference type="NCBI Taxonomy" id="1144522"/>
    <lineage>
        <taxon>Eukaryota</taxon>
        <taxon>Metamonada</taxon>
        <taxon>Parabasalia</taxon>
        <taxon>Tritrichomonadida</taxon>
        <taxon>Tritrichomonadidae</taxon>
        <taxon>Tritrichomonas</taxon>
    </lineage>
</organism>
<dbReference type="Gene3D" id="1.20.140.30">
    <property type="entry name" value="MOB kinase activator"/>
    <property type="match status" value="1"/>
</dbReference>
<dbReference type="Pfam" id="PF03637">
    <property type="entry name" value="Mob1_phocein"/>
    <property type="match status" value="1"/>
</dbReference>
<keyword evidence="2" id="KW-1185">Reference proteome</keyword>
<dbReference type="SMART" id="SM01388">
    <property type="entry name" value="Mob1_phocein"/>
    <property type="match status" value="1"/>
</dbReference>
<proteinExistence type="predicted"/>
<name>A0A1J4KQ71_9EUKA</name>
<dbReference type="AlphaFoldDB" id="A0A1J4KQ71"/>
<evidence type="ECO:0000313" key="1">
    <source>
        <dbReference type="EMBL" id="OHT13056.1"/>
    </source>
</evidence>
<dbReference type="GeneID" id="94826024"/>
<dbReference type="EMBL" id="MLAK01000549">
    <property type="protein sequence ID" value="OHT13056.1"/>
    <property type="molecule type" value="Genomic_DNA"/>
</dbReference>
<sequence>MPAKSRKKRDRSLKNCTMMISKETTILVKKYSRLENVKGDHLDINFDQLMQPPKDVSMTDWLIINLVDFLERVELLYSSCSLFCTADTCPMFNAGPHYQYFWEDDDSPQPIQVSAPEYFANLKRYIKRNLQNKALFPEQDNAKLSEEATDVLKTSYRRIFRILAHLYMCHFSNINNIQEINVVEIMNTILAHYTRLALNMQMIEMSDIEMLAPVFTAINSQSKTRLCPTFMGTKT</sequence>
<reference evidence="1" key="1">
    <citation type="submission" date="2016-10" db="EMBL/GenBank/DDBJ databases">
        <authorList>
            <person name="Benchimol M."/>
            <person name="Almeida L.G."/>
            <person name="Vasconcelos A.T."/>
            <person name="Perreira-Neves A."/>
            <person name="Rosa I.A."/>
            <person name="Tasca T."/>
            <person name="Bogo M.R."/>
            <person name="de Souza W."/>
        </authorList>
    </citation>
    <scope>NUCLEOTIDE SEQUENCE [LARGE SCALE GENOMIC DNA]</scope>
    <source>
        <strain evidence="1">K</strain>
    </source>
</reference>
<protein>
    <submittedName>
        <fullName evidence="1">Mob1/phocein family protein</fullName>
    </submittedName>
</protein>
<dbReference type="OrthoDB" id="10261121at2759"/>
<comment type="caution">
    <text evidence="1">The sequence shown here is derived from an EMBL/GenBank/DDBJ whole genome shotgun (WGS) entry which is preliminary data.</text>
</comment>